<dbReference type="SUPFAM" id="SSF53597">
    <property type="entry name" value="Dihydrofolate reductase-like"/>
    <property type="match status" value="1"/>
</dbReference>
<dbReference type="PROSITE" id="PS00075">
    <property type="entry name" value="DHFR_1"/>
    <property type="match status" value="1"/>
</dbReference>
<dbReference type="InterPro" id="IPR012259">
    <property type="entry name" value="DHFR"/>
</dbReference>
<keyword evidence="5" id="KW-0521">NADP</keyword>
<dbReference type="GO" id="GO:0046452">
    <property type="term" value="P:dihydrofolate metabolic process"/>
    <property type="evidence" value="ECO:0007669"/>
    <property type="project" value="TreeGrafter"/>
</dbReference>
<dbReference type="PRINTS" id="PR00070">
    <property type="entry name" value="DHFR"/>
</dbReference>
<reference evidence="9 10" key="1">
    <citation type="submission" date="2015-12" db="EMBL/GenBank/DDBJ databases">
        <title>Draft genome sequence of Moniliophthora roreri, the causal agent of frosty pod rot of cacao.</title>
        <authorList>
            <person name="Aime M.C."/>
            <person name="Diaz-Valderrama J.R."/>
            <person name="Kijpornyongpan T."/>
            <person name="Phillips-Mora W."/>
        </authorList>
    </citation>
    <scope>NUCLEOTIDE SEQUENCE [LARGE SCALE GENOMIC DNA]</scope>
    <source>
        <strain evidence="9 10">MCA 2952</strain>
    </source>
</reference>
<feature type="domain" description="DHFR" evidence="8">
    <location>
        <begin position="3"/>
        <end position="200"/>
    </location>
</feature>
<dbReference type="InterPro" id="IPR017925">
    <property type="entry name" value="DHFR_CS"/>
</dbReference>
<dbReference type="InterPro" id="IPR024072">
    <property type="entry name" value="DHFR-like_dom_sf"/>
</dbReference>
<dbReference type="CDD" id="cd00209">
    <property type="entry name" value="DHFR"/>
    <property type="match status" value="1"/>
</dbReference>
<evidence type="ECO:0000313" key="10">
    <source>
        <dbReference type="Proteomes" id="UP000054988"/>
    </source>
</evidence>
<dbReference type="EMBL" id="LATX01001245">
    <property type="protein sequence ID" value="KTB43104.1"/>
    <property type="molecule type" value="Genomic_DNA"/>
</dbReference>
<dbReference type="GO" id="GO:0050661">
    <property type="term" value="F:NADP binding"/>
    <property type="evidence" value="ECO:0007669"/>
    <property type="project" value="InterPro"/>
</dbReference>
<dbReference type="GO" id="GO:0046655">
    <property type="term" value="P:folic acid metabolic process"/>
    <property type="evidence" value="ECO:0007669"/>
    <property type="project" value="TreeGrafter"/>
</dbReference>
<dbReference type="Proteomes" id="UP000054988">
    <property type="component" value="Unassembled WGS sequence"/>
</dbReference>
<keyword evidence="4" id="KW-0554">One-carbon metabolism</keyword>
<evidence type="ECO:0000256" key="7">
    <source>
        <dbReference type="RuleBase" id="RU004474"/>
    </source>
</evidence>
<accession>A0A0W0G3D5</accession>
<dbReference type="GO" id="GO:0005739">
    <property type="term" value="C:mitochondrion"/>
    <property type="evidence" value="ECO:0007669"/>
    <property type="project" value="TreeGrafter"/>
</dbReference>
<dbReference type="AlphaFoldDB" id="A0A0W0G3D5"/>
<comment type="similarity">
    <text evidence="7">Belongs to the dihydrofolate reductase family.</text>
</comment>
<evidence type="ECO:0000256" key="2">
    <source>
        <dbReference type="ARBA" id="ARBA00012856"/>
    </source>
</evidence>
<dbReference type="GO" id="GO:0004146">
    <property type="term" value="F:dihydrofolate reductase activity"/>
    <property type="evidence" value="ECO:0007669"/>
    <property type="project" value="UniProtKB-EC"/>
</dbReference>
<organism evidence="9 10">
    <name type="scientific">Moniliophthora roreri</name>
    <name type="common">Frosty pod rot fungus</name>
    <name type="synonym">Monilia roreri</name>
    <dbReference type="NCBI Taxonomy" id="221103"/>
    <lineage>
        <taxon>Eukaryota</taxon>
        <taxon>Fungi</taxon>
        <taxon>Dikarya</taxon>
        <taxon>Basidiomycota</taxon>
        <taxon>Agaricomycotina</taxon>
        <taxon>Agaricomycetes</taxon>
        <taxon>Agaricomycetidae</taxon>
        <taxon>Agaricales</taxon>
        <taxon>Marasmiineae</taxon>
        <taxon>Marasmiaceae</taxon>
        <taxon>Moniliophthora</taxon>
    </lineage>
</organism>
<protein>
    <recommendedName>
        <fullName evidence="3">Dihydrofolate reductase</fullName>
        <ecNumber evidence="2">1.5.1.3</ecNumber>
    </recommendedName>
</protein>
<dbReference type="Gene3D" id="3.40.430.10">
    <property type="entry name" value="Dihydrofolate Reductase, subunit A"/>
    <property type="match status" value="1"/>
</dbReference>
<dbReference type="InterPro" id="IPR001796">
    <property type="entry name" value="DHFR_dom"/>
</dbReference>
<dbReference type="PANTHER" id="PTHR48069">
    <property type="entry name" value="DIHYDROFOLATE REDUCTASE"/>
    <property type="match status" value="1"/>
</dbReference>
<dbReference type="PANTHER" id="PTHR48069:SF3">
    <property type="entry name" value="DIHYDROFOLATE REDUCTASE"/>
    <property type="match status" value="1"/>
</dbReference>
<name>A0A0W0G3D5_MONRR</name>
<evidence type="ECO:0000256" key="3">
    <source>
        <dbReference type="ARBA" id="ARBA00018886"/>
    </source>
</evidence>
<sequence>MSRLTIIVASTKTNGIGHQSRLPWRLPKEMAYFARVTSNAPEGQRNAVIMGRNTWESIPSKFRPLVKRVNIVISRKEDYLLASQETAPTYLSSSFEDALKRLQDNTDSIHKAFIIGGATIYSAALELPKSSSAGFVNHVLLTRILSPDFEQCDVFMPDFTSSGNWQRVSHQELCKWVGFDVPEGMQEENGVQYEYQLWAREP</sequence>
<dbReference type="GO" id="GO:0046654">
    <property type="term" value="P:tetrahydrofolate biosynthetic process"/>
    <property type="evidence" value="ECO:0007669"/>
    <property type="project" value="UniProtKB-UniPathway"/>
</dbReference>
<keyword evidence="6" id="KW-0560">Oxidoreductase</keyword>
<evidence type="ECO:0000313" key="9">
    <source>
        <dbReference type="EMBL" id="KTB43104.1"/>
    </source>
</evidence>
<dbReference type="PROSITE" id="PS51330">
    <property type="entry name" value="DHFR_2"/>
    <property type="match status" value="1"/>
</dbReference>
<evidence type="ECO:0000256" key="5">
    <source>
        <dbReference type="ARBA" id="ARBA00022857"/>
    </source>
</evidence>
<dbReference type="Pfam" id="PF00186">
    <property type="entry name" value="DHFR_1"/>
    <property type="match status" value="1"/>
</dbReference>
<gene>
    <name evidence="9" type="ORF">WG66_4275</name>
</gene>
<evidence type="ECO:0000256" key="6">
    <source>
        <dbReference type="ARBA" id="ARBA00023002"/>
    </source>
</evidence>
<proteinExistence type="inferred from homology"/>
<evidence type="ECO:0000256" key="4">
    <source>
        <dbReference type="ARBA" id="ARBA00022563"/>
    </source>
</evidence>
<dbReference type="eggNOG" id="KOG1324">
    <property type="taxonomic scope" value="Eukaryota"/>
</dbReference>
<evidence type="ECO:0000259" key="8">
    <source>
        <dbReference type="PROSITE" id="PS51330"/>
    </source>
</evidence>
<comment type="pathway">
    <text evidence="1">Cofactor biosynthesis; tetrahydrofolate biosynthesis; 5,6,7,8-tetrahydrofolate from 7,8-dihydrofolate: step 1/1.</text>
</comment>
<dbReference type="UniPathway" id="UPA00077">
    <property type="reaction ID" value="UER00158"/>
</dbReference>
<dbReference type="EC" id="1.5.1.3" evidence="2"/>
<comment type="caution">
    <text evidence="9">The sequence shown here is derived from an EMBL/GenBank/DDBJ whole genome shotgun (WGS) entry which is preliminary data.</text>
</comment>
<evidence type="ECO:0000256" key="1">
    <source>
        <dbReference type="ARBA" id="ARBA00004903"/>
    </source>
</evidence>
<dbReference type="GO" id="GO:0006730">
    <property type="term" value="P:one-carbon metabolic process"/>
    <property type="evidence" value="ECO:0007669"/>
    <property type="project" value="UniProtKB-KW"/>
</dbReference>